<dbReference type="CDD" id="cd01189">
    <property type="entry name" value="INT_ICEBs1_C_like"/>
    <property type="match status" value="1"/>
</dbReference>
<evidence type="ECO:0000256" key="3">
    <source>
        <dbReference type="ARBA" id="ARBA00023125"/>
    </source>
</evidence>
<evidence type="ECO:0000256" key="2">
    <source>
        <dbReference type="ARBA" id="ARBA00022908"/>
    </source>
</evidence>
<evidence type="ECO:0000313" key="8">
    <source>
        <dbReference type="EMBL" id="BCX31450.1"/>
    </source>
</evidence>
<dbReference type="PANTHER" id="PTHR30349">
    <property type="entry name" value="PHAGE INTEGRASE-RELATED"/>
    <property type="match status" value="1"/>
</dbReference>
<evidence type="ECO:0000259" key="7">
    <source>
        <dbReference type="PROSITE" id="PS51900"/>
    </source>
</evidence>
<keyword evidence="9" id="KW-1185">Reference proteome</keyword>
<dbReference type="SUPFAM" id="SSF56349">
    <property type="entry name" value="DNA breaking-rejoining enzymes"/>
    <property type="match status" value="1"/>
</dbReference>
<evidence type="ECO:0000313" key="9">
    <source>
        <dbReference type="Proteomes" id="UP000825100"/>
    </source>
</evidence>
<dbReference type="InterPro" id="IPR011010">
    <property type="entry name" value="DNA_brk_join_enz"/>
</dbReference>
<dbReference type="InterPro" id="IPR010998">
    <property type="entry name" value="Integrase_recombinase_N"/>
</dbReference>
<organism evidence="8 9">
    <name type="scientific">Latilactobacillus curvatus</name>
    <name type="common">Lactobacillus curvatus</name>
    <dbReference type="NCBI Taxonomy" id="28038"/>
    <lineage>
        <taxon>Bacteria</taxon>
        <taxon>Bacillati</taxon>
        <taxon>Bacillota</taxon>
        <taxon>Bacilli</taxon>
        <taxon>Lactobacillales</taxon>
        <taxon>Lactobacillaceae</taxon>
        <taxon>Latilactobacillus</taxon>
    </lineage>
</organism>
<keyword evidence="2" id="KW-0229">DNA integration</keyword>
<feature type="domain" description="Core-binding (CB)" evidence="7">
    <location>
        <begin position="70"/>
        <end position="158"/>
    </location>
</feature>
<dbReference type="Pfam" id="PF14659">
    <property type="entry name" value="Phage_int_SAM_3"/>
    <property type="match status" value="1"/>
</dbReference>
<dbReference type="InterPro" id="IPR013762">
    <property type="entry name" value="Integrase-like_cat_sf"/>
</dbReference>
<evidence type="ECO:0000256" key="5">
    <source>
        <dbReference type="PROSITE-ProRule" id="PRU01248"/>
    </source>
</evidence>
<keyword evidence="3 5" id="KW-0238">DNA-binding</keyword>
<dbReference type="InterPro" id="IPR002104">
    <property type="entry name" value="Integrase_catalytic"/>
</dbReference>
<gene>
    <name evidence="8" type="ORF">LTWDN19_20170</name>
</gene>
<evidence type="ECO:0000259" key="6">
    <source>
        <dbReference type="PROSITE" id="PS51898"/>
    </source>
</evidence>
<evidence type="ECO:0000256" key="1">
    <source>
        <dbReference type="ARBA" id="ARBA00008857"/>
    </source>
</evidence>
<proteinExistence type="inferred from homology"/>
<dbReference type="EMBL" id="AP024685">
    <property type="protein sequence ID" value="BCX31450.1"/>
    <property type="molecule type" value="Genomic_DNA"/>
</dbReference>
<dbReference type="PANTHER" id="PTHR30349:SF64">
    <property type="entry name" value="PROPHAGE INTEGRASE INTD-RELATED"/>
    <property type="match status" value="1"/>
</dbReference>
<dbReference type="Pfam" id="PF14657">
    <property type="entry name" value="Arm-DNA-bind_4"/>
    <property type="match status" value="1"/>
</dbReference>
<name>A0ABN6GKR2_LATCU</name>
<accession>A0ABN6GKR2</accession>
<dbReference type="PROSITE" id="PS51900">
    <property type="entry name" value="CB"/>
    <property type="match status" value="1"/>
</dbReference>
<dbReference type="Proteomes" id="UP000825100">
    <property type="component" value="Chromosome"/>
</dbReference>
<comment type="similarity">
    <text evidence="1">Belongs to the 'phage' integrase family.</text>
</comment>
<dbReference type="InterPro" id="IPR050090">
    <property type="entry name" value="Tyrosine_recombinase_XerCD"/>
</dbReference>
<dbReference type="Pfam" id="PF00589">
    <property type="entry name" value="Phage_integrase"/>
    <property type="match status" value="1"/>
</dbReference>
<reference evidence="8 9" key="1">
    <citation type="submission" date="2021-05" db="EMBL/GenBank/DDBJ databases">
        <title>Complete Genome Sequence of Latilactobacillus sp. Strain WDN19, a High D-Aspartate-producing Lactic Acid Bacterium Isolated from a Japanese Pickle.</title>
        <authorList>
            <person name="Kajitani K."/>
            <person name="Takahashi S."/>
        </authorList>
    </citation>
    <scope>NUCLEOTIDE SEQUENCE [LARGE SCALE GENOMIC DNA]</scope>
    <source>
        <strain evidence="8 9">WDN19</strain>
    </source>
</reference>
<dbReference type="Gene3D" id="1.10.443.10">
    <property type="entry name" value="Intergrase catalytic core"/>
    <property type="match status" value="1"/>
</dbReference>
<dbReference type="InterPro" id="IPR028259">
    <property type="entry name" value="AP2-like_int_N"/>
</dbReference>
<dbReference type="InterPro" id="IPR044068">
    <property type="entry name" value="CB"/>
</dbReference>
<keyword evidence="4" id="KW-0233">DNA recombination</keyword>
<feature type="domain" description="Tyr recombinase" evidence="6">
    <location>
        <begin position="183"/>
        <end position="399"/>
    </location>
</feature>
<dbReference type="PROSITE" id="PS51898">
    <property type="entry name" value="TYR_RECOMBINASE"/>
    <property type="match status" value="1"/>
</dbReference>
<evidence type="ECO:0000256" key="4">
    <source>
        <dbReference type="ARBA" id="ARBA00023172"/>
    </source>
</evidence>
<sequence>MSSISIYKLKSGKELYKVQVYAGINPANGNKKMITKRGFHSRKAASNYAKELEAKLSNDSKRFDSLRPSMKISDYLEEWINELKINVKEGSMIIYRYNVSHYLIPQIGYYTLGNYGLAEHQKFINYMLTHYGRKGTGLAYSTVNIINATLSNALKKAVQLGYINRNPTVGVEFNRQLIEEQRPKLHYWTRDQADRFLEAALQDREAVWFPFFLTILDIGARKGEAMAFQWQDINLIDGTYDINKTRLYRKETGDLADKIVLDDPKFEASKRKGVLTTRLQDALKQLFLLSYPEKEIIAINKYSTSNNEDFVFKYFTRKSRGQVLRNRSTNGAFNRIKNKVNLPDITIHDLRHTHAVFLRESGVSLDDIRDILGHKDISTTQIYAEITPKVKERASKKYEDYINQVK</sequence>
<dbReference type="RefSeq" id="WP_221276795.1">
    <property type="nucleotide sequence ID" value="NZ_CP016467.1"/>
</dbReference>
<dbReference type="Gene3D" id="1.10.150.130">
    <property type="match status" value="1"/>
</dbReference>
<protein>
    <submittedName>
        <fullName evidence="8">Site-specific integrase</fullName>
    </submittedName>
</protein>
<dbReference type="InterPro" id="IPR004107">
    <property type="entry name" value="Integrase_SAM-like_N"/>
</dbReference>